<reference evidence="12" key="1">
    <citation type="submission" date="2022-09" db="EMBL/GenBank/DDBJ databases">
        <authorList>
            <person name="Li D."/>
            <person name="Cheng J."/>
            <person name="Li Y."/>
        </authorList>
    </citation>
    <scope>NUCLEOTIDE SEQUENCE</scope>
    <source>
        <strain evidence="12">DL</strain>
    </source>
</reference>
<dbReference type="Proteomes" id="UP001063368">
    <property type="component" value="Chromosome"/>
</dbReference>
<keyword evidence="13" id="KW-1185">Reference proteome</keyword>
<evidence type="ECO:0000256" key="3">
    <source>
        <dbReference type="ARBA" id="ARBA00022538"/>
    </source>
</evidence>
<keyword evidence="1 11" id="KW-0813">Transport</keyword>
<comment type="similarity">
    <text evidence="11">Belongs to the KdpC family.</text>
</comment>
<name>A0ABY6FUV8_9MICC</name>
<evidence type="ECO:0000256" key="6">
    <source>
        <dbReference type="ARBA" id="ARBA00022840"/>
    </source>
</evidence>
<dbReference type="InterPro" id="IPR003820">
    <property type="entry name" value="KdpC"/>
</dbReference>
<evidence type="ECO:0000313" key="12">
    <source>
        <dbReference type="EMBL" id="UYB36521.1"/>
    </source>
</evidence>
<keyword evidence="10 11" id="KW-0472">Membrane</keyword>
<evidence type="ECO:0000256" key="4">
    <source>
        <dbReference type="ARBA" id="ARBA00022692"/>
    </source>
</evidence>
<comment type="subcellular location">
    <subcellularLocation>
        <location evidence="11">Cell membrane</location>
        <topology evidence="11">Single-pass membrane protein</topology>
    </subcellularLocation>
</comment>
<keyword evidence="2 11" id="KW-1003">Cell membrane</keyword>
<dbReference type="RefSeq" id="WP_263128196.1">
    <property type="nucleotide sequence ID" value="NZ_CP106856.1"/>
</dbReference>
<comment type="subunit">
    <text evidence="11">The system is composed of three essential subunits: KdpA, KdpB and KdpC.</text>
</comment>
<keyword evidence="3 11" id="KW-0633">Potassium transport</keyword>
<proteinExistence type="inferred from homology"/>
<keyword evidence="5 11" id="KW-0547">Nucleotide-binding</keyword>
<keyword evidence="7 11" id="KW-0630">Potassium</keyword>
<evidence type="ECO:0000256" key="8">
    <source>
        <dbReference type="ARBA" id="ARBA00022989"/>
    </source>
</evidence>
<evidence type="ECO:0000256" key="10">
    <source>
        <dbReference type="ARBA" id="ARBA00023136"/>
    </source>
</evidence>
<evidence type="ECO:0000313" key="13">
    <source>
        <dbReference type="Proteomes" id="UP001063368"/>
    </source>
</evidence>
<organism evidence="12 13">
    <name type="scientific">Arthrobacter koreensis</name>
    <dbReference type="NCBI Taxonomy" id="199136"/>
    <lineage>
        <taxon>Bacteria</taxon>
        <taxon>Bacillati</taxon>
        <taxon>Actinomycetota</taxon>
        <taxon>Actinomycetes</taxon>
        <taxon>Micrococcales</taxon>
        <taxon>Micrococcaceae</taxon>
        <taxon>Arthrobacter</taxon>
    </lineage>
</organism>
<keyword evidence="9 11" id="KW-0406">Ion transport</keyword>
<keyword evidence="6 11" id="KW-0067">ATP-binding</keyword>
<evidence type="ECO:0000256" key="5">
    <source>
        <dbReference type="ARBA" id="ARBA00022741"/>
    </source>
</evidence>
<dbReference type="PANTHER" id="PTHR30042">
    <property type="entry name" value="POTASSIUM-TRANSPORTING ATPASE C CHAIN"/>
    <property type="match status" value="1"/>
</dbReference>
<keyword evidence="4 11" id="KW-0812">Transmembrane</keyword>
<evidence type="ECO:0000256" key="2">
    <source>
        <dbReference type="ARBA" id="ARBA00022475"/>
    </source>
</evidence>
<evidence type="ECO:0000256" key="1">
    <source>
        <dbReference type="ARBA" id="ARBA00022448"/>
    </source>
</evidence>
<dbReference type="EMBL" id="CP106856">
    <property type="protein sequence ID" value="UYB36521.1"/>
    <property type="molecule type" value="Genomic_DNA"/>
</dbReference>
<evidence type="ECO:0000256" key="9">
    <source>
        <dbReference type="ARBA" id="ARBA00023065"/>
    </source>
</evidence>
<accession>A0ABY6FUV8</accession>
<dbReference type="HAMAP" id="MF_00276">
    <property type="entry name" value="KdpC"/>
    <property type="match status" value="1"/>
</dbReference>
<gene>
    <name evidence="11" type="primary">kdpC</name>
    <name evidence="12" type="ORF">N9A08_02205</name>
</gene>
<comment type="function">
    <text evidence="11">Part of the high-affinity ATP-driven potassium transport (or Kdp) system, which catalyzes the hydrolysis of ATP coupled with the electrogenic transport of potassium into the cytoplasm. This subunit acts as a catalytic chaperone that increases the ATP-binding affinity of the ATP-hydrolyzing subunit KdpB by the formation of a transient KdpB/KdpC/ATP ternary complex.</text>
</comment>
<dbReference type="PANTHER" id="PTHR30042:SF2">
    <property type="entry name" value="POTASSIUM-TRANSPORTING ATPASE KDPC SUBUNIT"/>
    <property type="match status" value="1"/>
</dbReference>
<protein>
    <recommendedName>
        <fullName evidence="11">Potassium-transporting ATPase KdpC subunit</fullName>
    </recommendedName>
    <alternativeName>
        <fullName evidence="11">ATP phosphohydrolase [potassium-transporting] C chain</fullName>
    </alternativeName>
    <alternativeName>
        <fullName evidence="11">Potassium-binding and translocating subunit C</fullName>
    </alternativeName>
    <alternativeName>
        <fullName evidence="11">Potassium-translocating ATPase C chain</fullName>
    </alternativeName>
</protein>
<keyword evidence="8 11" id="KW-1133">Transmembrane helix</keyword>
<evidence type="ECO:0000256" key="11">
    <source>
        <dbReference type="HAMAP-Rule" id="MF_00276"/>
    </source>
</evidence>
<sequence>MTTFRSTARQIAVAAKALALFTLLLGIAYPLLATAAAQTAAGHLANGSPVSAAGGAGGNAAGSALLGQSFTDSSGAALPQWFQSRPGTYDGAASGGSNLGPSSTELAAALEDRRQAVAALESVPPEDVPADALTASASGLDPHISPEYAYLQAARVARVRELPEPAVRALVDAAVQGRIAGFLGEPTVNVLELNMALQELDT</sequence>
<dbReference type="Pfam" id="PF02669">
    <property type="entry name" value="KdpC"/>
    <property type="match status" value="1"/>
</dbReference>
<dbReference type="PIRSF" id="PIRSF001296">
    <property type="entry name" value="K_ATPase_KdpC"/>
    <property type="match status" value="1"/>
</dbReference>
<evidence type="ECO:0000256" key="7">
    <source>
        <dbReference type="ARBA" id="ARBA00022958"/>
    </source>
</evidence>